<feature type="region of interest" description="Disordered" evidence="2">
    <location>
        <begin position="381"/>
        <end position="400"/>
    </location>
</feature>
<feature type="region of interest" description="Disordered" evidence="2">
    <location>
        <begin position="251"/>
        <end position="348"/>
    </location>
</feature>
<dbReference type="PANTHER" id="PTHR22708">
    <property type="entry name" value="LEUCINE-RICH REPEAT-CONTAINING PROTEIN 56"/>
    <property type="match status" value="1"/>
</dbReference>
<organism evidence="4 5">
    <name type="scientific">Clonorchis sinensis</name>
    <name type="common">Chinese liver fluke</name>
    <dbReference type="NCBI Taxonomy" id="79923"/>
    <lineage>
        <taxon>Eukaryota</taxon>
        <taxon>Metazoa</taxon>
        <taxon>Spiralia</taxon>
        <taxon>Lophotrochozoa</taxon>
        <taxon>Platyhelminthes</taxon>
        <taxon>Trematoda</taxon>
        <taxon>Digenea</taxon>
        <taxon>Opisthorchiida</taxon>
        <taxon>Opisthorchiata</taxon>
        <taxon>Opisthorchiidae</taxon>
        <taxon>Clonorchis</taxon>
    </lineage>
</organism>
<feature type="compositionally biased region" description="Polar residues" evidence="2">
    <location>
        <begin position="304"/>
        <end position="316"/>
    </location>
</feature>
<feature type="domain" description="U2A'/phosphoprotein 32 family A C-terminal" evidence="3">
    <location>
        <begin position="195"/>
        <end position="213"/>
    </location>
</feature>
<accession>A0A8T1M4X4</accession>
<keyword evidence="1" id="KW-0677">Repeat</keyword>
<dbReference type="PROSITE" id="PS51450">
    <property type="entry name" value="LRR"/>
    <property type="match status" value="1"/>
</dbReference>
<dbReference type="AlphaFoldDB" id="A0A8T1M4X4"/>
<dbReference type="SUPFAM" id="SSF52058">
    <property type="entry name" value="L domain-like"/>
    <property type="match status" value="1"/>
</dbReference>
<feature type="region of interest" description="Disordered" evidence="2">
    <location>
        <begin position="598"/>
        <end position="645"/>
    </location>
</feature>
<dbReference type="Proteomes" id="UP000286415">
    <property type="component" value="Unassembled WGS sequence"/>
</dbReference>
<feature type="compositionally biased region" description="Low complexity" evidence="2">
    <location>
        <begin position="317"/>
        <end position="327"/>
    </location>
</feature>
<dbReference type="EMBL" id="NIRI02000056">
    <property type="protein sequence ID" value="KAG5444447.1"/>
    <property type="molecule type" value="Genomic_DNA"/>
</dbReference>
<name>A0A8T1M4X4_CLOSI</name>
<feature type="compositionally biased region" description="Basic and acidic residues" evidence="2">
    <location>
        <begin position="256"/>
        <end position="265"/>
    </location>
</feature>
<feature type="compositionally biased region" description="Polar residues" evidence="2">
    <location>
        <begin position="609"/>
        <end position="619"/>
    </location>
</feature>
<feature type="compositionally biased region" description="Polar residues" evidence="2">
    <location>
        <begin position="717"/>
        <end position="746"/>
    </location>
</feature>
<dbReference type="InterPro" id="IPR040091">
    <property type="entry name" value="LRRC56"/>
</dbReference>
<sequence>MSVTTDAVDSNSRSALVQVTELSENPVNPKPKRLTSKNEILDEYINESTLKVVCRKDDLSAVTALDIKIDVGKVSCGNFGALLPNLRQLRLSNSYVPAIRELGSEFSKIEVLWMPRCCVTCLDGVSGMKNLSELYLAFNEITDLSPCLSLVLLEILDLEGNLVGNRENLTYLKTCSKLSTLTLEGNPIISSCGGVKTYRELVRKTLPQVRVLDDASVEDPASNKVSYDVTDFDNEWKYINDVLREVGLISDGQKNSAEKDSEQRKSIQPSEPSATAPNPVIYPGRPGSGIRPSSAQKRLRSVKAGQTVSPNLNQALSGSSRPASSSSQITETGVPSENDETTSELTTGQVVCGGISGALRTRRGSLRATDARPADLQNSVTKLDQGSPRNRKMGVMKKKGTSVEEFEKSRDCGKLKATREMARKQRTEISDPASLAILEEEDALEAECESVLNELAAWRKQNIKTQMFHTRKNGIQVPMIRPNNTENDAVLMSTDSESTLDDRSGASQTSTQSRKLSSPESSKYSIPPFEQIDEKVQDRWMSDDGVTKLKADNATPGLLPSSRLSSLSSNISRPFNQAKKGIGSFPVRTPLAHSGLKIPVGREEPLPGQNPSSQPQTIISRRPPVRPPFPQMIQTLSSNGSNRISKTHEQPVAGALKAMPLLNSYRPRLGLSTPSDGRSMVHVAGDDGKPRANLNPTTGLNNSMTKLGSKPSAVRSDINTTRLATRLPNRTSSTLPSRPSVQRDSF</sequence>
<feature type="compositionally biased region" description="Polar residues" evidence="2">
    <location>
        <begin position="694"/>
        <end position="706"/>
    </location>
</feature>
<dbReference type="OrthoDB" id="676979at2759"/>
<feature type="region of interest" description="Disordered" evidence="2">
    <location>
        <begin position="684"/>
        <end position="746"/>
    </location>
</feature>
<evidence type="ECO:0000313" key="5">
    <source>
        <dbReference type="Proteomes" id="UP000286415"/>
    </source>
</evidence>
<reference evidence="4 5" key="1">
    <citation type="journal article" date="2018" name="Biotechnol. Adv.">
        <title>Improved genomic resources and new bioinformatic workflow for the carcinogenic parasite Clonorchis sinensis: Biotechnological implications.</title>
        <authorList>
            <person name="Wang D."/>
            <person name="Korhonen P.K."/>
            <person name="Gasser R.B."/>
            <person name="Young N.D."/>
        </authorList>
    </citation>
    <scope>NUCLEOTIDE SEQUENCE [LARGE SCALE GENOMIC DNA]</scope>
    <source>
        <strain evidence="4">Cs-k2</strain>
    </source>
</reference>
<dbReference type="PANTHER" id="PTHR22708:SF0">
    <property type="entry name" value="LEUCINE-RICH REPEAT-CONTAINING PROTEIN 56"/>
    <property type="match status" value="1"/>
</dbReference>
<evidence type="ECO:0000313" key="4">
    <source>
        <dbReference type="EMBL" id="KAG5444447.1"/>
    </source>
</evidence>
<dbReference type="InterPro" id="IPR001611">
    <property type="entry name" value="Leu-rich_rpt"/>
</dbReference>
<comment type="caution">
    <text evidence="4">The sequence shown here is derived from an EMBL/GenBank/DDBJ whole genome shotgun (WGS) entry which is preliminary data.</text>
</comment>
<feature type="compositionally biased region" description="Polar residues" evidence="2">
    <location>
        <begin position="632"/>
        <end position="644"/>
    </location>
</feature>
<protein>
    <submittedName>
        <fullName evidence="4">Leucine-rich repeat-containing protein 56</fullName>
    </submittedName>
</protein>
<keyword evidence="5" id="KW-1185">Reference proteome</keyword>
<dbReference type="Gene3D" id="3.80.10.10">
    <property type="entry name" value="Ribonuclease Inhibitor"/>
    <property type="match status" value="1"/>
</dbReference>
<dbReference type="InterPro" id="IPR003603">
    <property type="entry name" value="U2A'_phosphoprotein32A_C"/>
</dbReference>
<dbReference type="InterPro" id="IPR032675">
    <property type="entry name" value="LRR_dom_sf"/>
</dbReference>
<feature type="compositionally biased region" description="Polar residues" evidence="2">
    <location>
        <begin position="505"/>
        <end position="524"/>
    </location>
</feature>
<feature type="region of interest" description="Disordered" evidence="2">
    <location>
        <begin position="495"/>
        <end position="528"/>
    </location>
</feature>
<feature type="compositionally biased region" description="Polar residues" evidence="2">
    <location>
        <begin position="266"/>
        <end position="276"/>
    </location>
</feature>
<gene>
    <name evidence="4" type="ORF">CSKR_112509</name>
</gene>
<reference evidence="4 5" key="2">
    <citation type="journal article" date="2021" name="Genomics">
        <title>High-quality reference genome for Clonorchis sinensis.</title>
        <authorList>
            <person name="Young N.D."/>
            <person name="Stroehlein A.J."/>
            <person name="Kinkar L."/>
            <person name="Wang T."/>
            <person name="Sohn W.M."/>
            <person name="Chang B.C.H."/>
            <person name="Kaur P."/>
            <person name="Weisz D."/>
            <person name="Dudchenko O."/>
            <person name="Aiden E.L."/>
            <person name="Korhonen P.K."/>
            <person name="Gasser R.B."/>
        </authorList>
    </citation>
    <scope>NUCLEOTIDE SEQUENCE [LARGE SCALE GENOMIC DNA]</scope>
    <source>
        <strain evidence="4">Cs-k2</strain>
    </source>
</reference>
<dbReference type="SMART" id="SM00446">
    <property type="entry name" value="LRRcap"/>
    <property type="match status" value="1"/>
</dbReference>
<evidence type="ECO:0000256" key="1">
    <source>
        <dbReference type="ARBA" id="ARBA00022737"/>
    </source>
</evidence>
<proteinExistence type="predicted"/>
<evidence type="ECO:0000259" key="3">
    <source>
        <dbReference type="SMART" id="SM00446"/>
    </source>
</evidence>
<feature type="compositionally biased region" description="Basic residues" evidence="2">
    <location>
        <begin position="389"/>
        <end position="400"/>
    </location>
</feature>
<evidence type="ECO:0000256" key="2">
    <source>
        <dbReference type="SAM" id="MobiDB-lite"/>
    </source>
</evidence>